<name>A0ABM5LDE6_CHLPN</name>
<sequence length="197" mass="21087">MRIALSLLSLLMIFPIFGEESRPGSEDGNSNTQEIVGSQDTQVCLYHSYEQGLQASRIEGKPLVIVVLCNSGDDGQACTIGLSETCEEVLSVLSGSIFSELANFVVLVPSGVNPLIYPPIEDPILAEIVKFKELFKDESFPTGLSIIVVGVTPEGPGDIIEVSPVSLTVEEEETLPSEQTTEVESTSELQSEDPAIA</sequence>
<feature type="region of interest" description="Disordered" evidence="1">
    <location>
        <begin position="170"/>
        <end position="197"/>
    </location>
</feature>
<proteinExistence type="predicted"/>
<feature type="chain" id="PRO_5045861339" description="Outer membrane protein" evidence="2">
    <location>
        <begin position="19"/>
        <end position="197"/>
    </location>
</feature>
<evidence type="ECO:0000256" key="2">
    <source>
        <dbReference type="SAM" id="SignalP"/>
    </source>
</evidence>
<evidence type="ECO:0000313" key="4">
    <source>
        <dbReference type="Proteomes" id="UP000000424"/>
    </source>
</evidence>
<evidence type="ECO:0000256" key="1">
    <source>
        <dbReference type="SAM" id="MobiDB-lite"/>
    </source>
</evidence>
<gene>
    <name evidence="3" type="ordered locus">CpB0980</name>
</gene>
<dbReference type="Proteomes" id="UP000000424">
    <property type="component" value="Chromosome"/>
</dbReference>
<dbReference type="GeneID" id="45051001"/>
<dbReference type="EMBL" id="AE009440">
    <property type="protein sequence ID" value="AAP98909.1"/>
    <property type="molecule type" value="Genomic_DNA"/>
</dbReference>
<organism evidence="3 4">
    <name type="scientific">Chlamydia pneumoniae</name>
    <name type="common">Chlamydophila pneumoniae</name>
    <dbReference type="NCBI Taxonomy" id="83558"/>
    <lineage>
        <taxon>Bacteria</taxon>
        <taxon>Pseudomonadati</taxon>
        <taxon>Chlamydiota</taxon>
        <taxon>Chlamydiia</taxon>
        <taxon>Chlamydiales</taxon>
        <taxon>Chlamydiaceae</taxon>
        <taxon>Chlamydia/Chlamydophila group</taxon>
        <taxon>Chlamydia</taxon>
    </lineage>
</organism>
<evidence type="ECO:0008006" key="5">
    <source>
        <dbReference type="Google" id="ProtNLM"/>
    </source>
</evidence>
<feature type="signal peptide" evidence="2">
    <location>
        <begin position="1"/>
        <end position="18"/>
    </location>
</feature>
<protein>
    <recommendedName>
        <fullName evidence="5">Outer membrane protein</fullName>
    </recommendedName>
</protein>
<dbReference type="RefSeq" id="WP_010883580.1">
    <property type="nucleotide sequence ID" value="NC_005043.1"/>
</dbReference>
<evidence type="ECO:0000313" key="3">
    <source>
        <dbReference type="EMBL" id="AAP98909.1"/>
    </source>
</evidence>
<feature type="compositionally biased region" description="Low complexity" evidence="1">
    <location>
        <begin position="177"/>
        <end position="189"/>
    </location>
</feature>
<keyword evidence="2" id="KW-0732">Signal</keyword>
<accession>A0ABM5LDE6</accession>
<keyword evidence="4" id="KW-1185">Reference proteome</keyword>
<reference evidence="3" key="1">
    <citation type="submission" date="2002-05" db="EMBL/GenBank/DDBJ databases">
        <title>The genome sequence of Chlamydia pneumoniae TW183 and comparison with other Chlamydia strains based on whole genome sequence analysis.</title>
        <authorList>
            <person name="Geng M.M."/>
            <person name="Schuhmacher A."/>
            <person name="Muehldorfer I."/>
            <person name="Bensch K.W."/>
            <person name="Schaefer K.P."/>
            <person name="Schneider S."/>
            <person name="Pohl T."/>
            <person name="Essig A."/>
            <person name="Marre R."/>
            <person name="Melchers K."/>
        </authorList>
    </citation>
    <scope>NUCLEOTIDE SEQUENCE [LARGE SCALE GENOMIC DNA]</scope>
    <source>
        <strain evidence="3">TW-183</strain>
    </source>
</reference>